<dbReference type="GO" id="GO:0004888">
    <property type="term" value="F:transmembrane signaling receptor activity"/>
    <property type="evidence" value="ECO:0007669"/>
    <property type="project" value="InterPro"/>
</dbReference>
<comment type="subcellular location">
    <subcellularLocation>
        <location evidence="1">Membrane</location>
        <topology evidence="1">Multi-pass membrane protein</topology>
    </subcellularLocation>
</comment>
<keyword evidence="5 6" id="KW-0472">Membrane</keyword>
<dbReference type="WBParaSite" id="SPAL_0000368200.1">
    <property type="protein sequence ID" value="SPAL_0000368200.1"/>
    <property type="gene ID" value="SPAL_0000368200"/>
</dbReference>
<evidence type="ECO:0000313" key="8">
    <source>
        <dbReference type="WBParaSite" id="SPAL_0000368200.1"/>
    </source>
</evidence>
<dbReference type="Pfam" id="PF02118">
    <property type="entry name" value="Srg"/>
    <property type="match status" value="1"/>
</dbReference>
<feature type="transmembrane region" description="Helical" evidence="6">
    <location>
        <begin position="120"/>
        <end position="144"/>
    </location>
</feature>
<dbReference type="Proteomes" id="UP000046392">
    <property type="component" value="Unplaced"/>
</dbReference>
<comment type="caution">
    <text evidence="6">Lacks conserved residue(s) required for the propagation of feature annotation.</text>
</comment>
<evidence type="ECO:0000256" key="1">
    <source>
        <dbReference type="ARBA" id="ARBA00004141"/>
    </source>
</evidence>
<dbReference type="GO" id="GO:0007606">
    <property type="term" value="P:sensory perception of chemical stimulus"/>
    <property type="evidence" value="ECO:0007669"/>
    <property type="project" value="UniProtKB-UniRule"/>
</dbReference>
<dbReference type="AlphaFoldDB" id="A0A0N5BCD3"/>
<dbReference type="SUPFAM" id="SSF81321">
    <property type="entry name" value="Family A G protein-coupled receptor-like"/>
    <property type="match status" value="1"/>
</dbReference>
<keyword evidence="7" id="KW-1185">Reference proteome</keyword>
<accession>A0A0N5BCD3</accession>
<dbReference type="GO" id="GO:0016020">
    <property type="term" value="C:membrane"/>
    <property type="evidence" value="ECO:0007669"/>
    <property type="project" value="UniProtKB-SubCell"/>
</dbReference>
<comment type="similarity">
    <text evidence="2 6">Belongs to the nematode receptor-like protein srg family.</text>
</comment>
<protein>
    <recommendedName>
        <fullName evidence="6">Serpentine receptor class gamma</fullName>
    </recommendedName>
</protein>
<keyword evidence="3 6" id="KW-0812">Transmembrane</keyword>
<evidence type="ECO:0000313" key="7">
    <source>
        <dbReference type="Proteomes" id="UP000046392"/>
    </source>
</evidence>
<sequence>MFYPPMAEPLWDGFNNTIFVIIYFPCRFCLFQSTYGTFVLSVNRFVSVMFPFQDYHNNRKFLMVFLPFYILLPLAFTWFIIPSTIFLFPIGELFSDNYKISIVSYKRPKFYNGPSVSTSLVPYLLTMGTIQLVLNFITSIKLLLHRLKKNYAKNSNSNTKQEHKLVIFTLITYLFQVCFIVLNKLIEITMYDEDETLSNLLVNVGVKLVILQMAGTNIGLILMSKLLRDKMVDEIRNRKRTTIIIKISSHTH</sequence>
<evidence type="ECO:0000256" key="6">
    <source>
        <dbReference type="RuleBase" id="RU280813"/>
    </source>
</evidence>
<dbReference type="Gene3D" id="1.20.1070.10">
    <property type="entry name" value="Rhodopsin 7-helix transmembrane proteins"/>
    <property type="match status" value="1"/>
</dbReference>
<proteinExistence type="inferred from homology"/>
<name>A0A0N5BCD3_STREA</name>
<evidence type="ECO:0000256" key="2">
    <source>
        <dbReference type="ARBA" id="ARBA00005692"/>
    </source>
</evidence>
<keyword evidence="4 6" id="KW-1133">Transmembrane helix</keyword>
<organism evidence="7 8">
    <name type="scientific">Strongyloides papillosus</name>
    <name type="common">Intestinal threadworm</name>
    <dbReference type="NCBI Taxonomy" id="174720"/>
    <lineage>
        <taxon>Eukaryota</taxon>
        <taxon>Metazoa</taxon>
        <taxon>Ecdysozoa</taxon>
        <taxon>Nematoda</taxon>
        <taxon>Chromadorea</taxon>
        <taxon>Rhabditida</taxon>
        <taxon>Tylenchina</taxon>
        <taxon>Panagrolaimomorpha</taxon>
        <taxon>Strongyloidoidea</taxon>
        <taxon>Strongyloididae</taxon>
        <taxon>Strongyloides</taxon>
    </lineage>
</organism>
<evidence type="ECO:0000256" key="5">
    <source>
        <dbReference type="ARBA" id="ARBA00023136"/>
    </source>
</evidence>
<feature type="transmembrane region" description="Helical" evidence="6">
    <location>
        <begin position="20"/>
        <end position="40"/>
    </location>
</feature>
<feature type="transmembrane region" description="Helical" evidence="6">
    <location>
        <begin position="61"/>
        <end position="81"/>
    </location>
</feature>
<evidence type="ECO:0000256" key="3">
    <source>
        <dbReference type="ARBA" id="ARBA00022692"/>
    </source>
</evidence>
<feature type="transmembrane region" description="Helical" evidence="6">
    <location>
        <begin position="206"/>
        <end position="227"/>
    </location>
</feature>
<reference evidence="8" key="1">
    <citation type="submission" date="2017-02" db="UniProtKB">
        <authorList>
            <consortium name="WormBaseParasite"/>
        </authorList>
    </citation>
    <scope>IDENTIFICATION</scope>
</reference>
<evidence type="ECO:0000256" key="4">
    <source>
        <dbReference type="ARBA" id="ARBA00022989"/>
    </source>
</evidence>
<dbReference type="InterPro" id="IPR000609">
    <property type="entry name" value="7TM_GPCR_serpentine_rcpt_Srg"/>
</dbReference>
<feature type="transmembrane region" description="Helical" evidence="6">
    <location>
        <begin position="165"/>
        <end position="186"/>
    </location>
</feature>